<dbReference type="InterPro" id="IPR036615">
    <property type="entry name" value="Mur_ligase_C_dom_sf"/>
</dbReference>
<dbReference type="Gene3D" id="3.40.1190.10">
    <property type="entry name" value="Mur-like, catalytic domain"/>
    <property type="match status" value="1"/>
</dbReference>
<keyword evidence="9 10" id="KW-0961">Cell wall biogenesis/degradation</keyword>
<keyword evidence="6 10" id="KW-0133">Cell shape</keyword>
<dbReference type="InterPro" id="IPR013221">
    <property type="entry name" value="Mur_ligase_cen"/>
</dbReference>
<dbReference type="SUPFAM" id="SSF53623">
    <property type="entry name" value="MurD-like peptide ligases, catalytic domain"/>
    <property type="match status" value="1"/>
</dbReference>
<evidence type="ECO:0000256" key="3">
    <source>
        <dbReference type="ARBA" id="ARBA00022618"/>
    </source>
</evidence>
<comment type="pathway">
    <text evidence="10 11">Cell wall biogenesis; peptidoglycan biosynthesis.</text>
</comment>
<keyword evidence="5 10" id="KW-0067">ATP-binding</keyword>
<dbReference type="NCBIfam" id="TIGR01143">
    <property type="entry name" value="murF"/>
    <property type="match status" value="1"/>
</dbReference>
<dbReference type="PANTHER" id="PTHR43024">
    <property type="entry name" value="UDP-N-ACETYLMURAMOYL-TRIPEPTIDE--D-ALANYL-D-ALANINE LIGASE"/>
    <property type="match status" value="1"/>
</dbReference>
<reference evidence="15" key="1">
    <citation type="journal article" date="2020" name="mSystems">
        <title>Genome- and Community-Level Interaction Insights into Carbon Utilization and Element Cycling Functions of Hydrothermarchaeota in Hydrothermal Sediment.</title>
        <authorList>
            <person name="Zhou Z."/>
            <person name="Liu Y."/>
            <person name="Xu W."/>
            <person name="Pan J."/>
            <person name="Luo Z.H."/>
            <person name="Li M."/>
        </authorList>
    </citation>
    <scope>NUCLEOTIDE SEQUENCE [LARGE SCALE GENOMIC DNA]</scope>
    <source>
        <strain evidence="15">HyVt-538</strain>
    </source>
</reference>
<keyword evidence="2 10" id="KW-0436">Ligase</keyword>
<evidence type="ECO:0000256" key="9">
    <source>
        <dbReference type="ARBA" id="ARBA00023316"/>
    </source>
</evidence>
<evidence type="ECO:0000256" key="7">
    <source>
        <dbReference type="ARBA" id="ARBA00022984"/>
    </source>
</evidence>
<dbReference type="InterPro" id="IPR004101">
    <property type="entry name" value="Mur_ligase_C"/>
</dbReference>
<comment type="function">
    <text evidence="10 11">Involved in cell wall formation. Catalyzes the final step in the synthesis of UDP-N-acetylmuramoyl-pentapeptide, the precursor of murein.</text>
</comment>
<feature type="binding site" evidence="10">
    <location>
        <begin position="105"/>
        <end position="111"/>
    </location>
    <ligand>
        <name>ATP</name>
        <dbReference type="ChEBI" id="CHEBI:30616"/>
    </ligand>
</feature>
<keyword evidence="4 10" id="KW-0547">Nucleotide-binding</keyword>
<sequence>MRALWTAAAAARATGGRPVGQWAATGVSIDTRTLEAGDLFVPLKDVRDGHDFIPQAFERGAAAVLSERDVRDVPALIVEDTLVALQELGRAAGRRANAKRIAVTGSVGKTSLKELLAAMCAGAGPTHKSVKSYNNHWGVPLSLARMPEETRYGVFEAGMNHKGELSELSKLIRPEIAIITKIAPAHLAHFNSLEDIASAKAEIIDGLKDGGSLILPEEARTFRAFHDLPERLTVRSFGCEQTADARILEARQTVSGSKALIRLDGQTYEVNIPLPGAHWVENVTCALLAAKQAGITIETALNALMDFKKLPGRGASMDIDLGGRRIHLIDESYNANPESMRAAIAVLGLAKGRKIAVLGDMLELGDGETDLHVGLAGPLQEAEIDGVFLCGPRMQALADALPKSGLGGWAPDWQSCLDLLLAGLEDGDTLMVKGSNASGMGALVAALKAKHEMQGDLHVV</sequence>
<evidence type="ECO:0000256" key="10">
    <source>
        <dbReference type="HAMAP-Rule" id="MF_02019"/>
    </source>
</evidence>
<dbReference type="GO" id="GO:0005524">
    <property type="term" value="F:ATP binding"/>
    <property type="evidence" value="ECO:0007669"/>
    <property type="project" value="UniProtKB-UniRule"/>
</dbReference>
<dbReference type="UniPathway" id="UPA00219"/>
<dbReference type="GO" id="GO:0047480">
    <property type="term" value="F:UDP-N-acetylmuramoyl-tripeptide-D-alanyl-D-alanine ligase activity"/>
    <property type="evidence" value="ECO:0007669"/>
    <property type="project" value="UniProtKB-UniRule"/>
</dbReference>
<dbReference type="Pfam" id="PF01225">
    <property type="entry name" value="Mur_ligase"/>
    <property type="match status" value="1"/>
</dbReference>
<keyword evidence="3 10" id="KW-0132">Cell division</keyword>
<evidence type="ECO:0000313" key="15">
    <source>
        <dbReference type="EMBL" id="HHI89107.1"/>
    </source>
</evidence>
<feature type="domain" description="Mur ligase N-terminal catalytic" evidence="12">
    <location>
        <begin position="25"/>
        <end position="70"/>
    </location>
</feature>
<dbReference type="GO" id="GO:0051301">
    <property type="term" value="P:cell division"/>
    <property type="evidence" value="ECO:0007669"/>
    <property type="project" value="UniProtKB-KW"/>
</dbReference>
<comment type="caution">
    <text evidence="15">The sequence shown here is derived from an EMBL/GenBank/DDBJ whole genome shotgun (WGS) entry which is preliminary data.</text>
</comment>
<name>A0A7V5NXN4_9PROT</name>
<dbReference type="InterPro" id="IPR005863">
    <property type="entry name" value="UDP-N-AcMur_synth"/>
</dbReference>
<dbReference type="EC" id="6.3.2.10" evidence="10 11"/>
<accession>A0A7V5NXN4</accession>
<feature type="domain" description="Mur ligase central" evidence="14">
    <location>
        <begin position="103"/>
        <end position="290"/>
    </location>
</feature>
<evidence type="ECO:0000259" key="13">
    <source>
        <dbReference type="Pfam" id="PF02875"/>
    </source>
</evidence>
<dbReference type="GO" id="GO:0005737">
    <property type="term" value="C:cytoplasm"/>
    <property type="evidence" value="ECO:0007669"/>
    <property type="project" value="UniProtKB-SubCell"/>
</dbReference>
<keyword evidence="8 10" id="KW-0131">Cell cycle</keyword>
<dbReference type="InterPro" id="IPR036565">
    <property type="entry name" value="Mur-like_cat_sf"/>
</dbReference>
<dbReference type="HAMAP" id="MF_02019">
    <property type="entry name" value="MurF"/>
    <property type="match status" value="1"/>
</dbReference>
<feature type="domain" description="Mur ligase C-terminal" evidence="13">
    <location>
        <begin position="327"/>
        <end position="435"/>
    </location>
</feature>
<dbReference type="InterPro" id="IPR000713">
    <property type="entry name" value="Mur_ligase_N"/>
</dbReference>
<evidence type="ECO:0000256" key="8">
    <source>
        <dbReference type="ARBA" id="ARBA00023306"/>
    </source>
</evidence>
<dbReference type="GO" id="GO:0071555">
    <property type="term" value="P:cell wall organization"/>
    <property type="evidence" value="ECO:0007669"/>
    <property type="project" value="UniProtKB-KW"/>
</dbReference>
<evidence type="ECO:0000256" key="4">
    <source>
        <dbReference type="ARBA" id="ARBA00022741"/>
    </source>
</evidence>
<dbReference type="PANTHER" id="PTHR43024:SF1">
    <property type="entry name" value="UDP-N-ACETYLMURAMOYL-TRIPEPTIDE--D-ALANYL-D-ALANINE LIGASE"/>
    <property type="match status" value="1"/>
</dbReference>
<dbReference type="InterPro" id="IPR035911">
    <property type="entry name" value="MurE/MurF_N"/>
</dbReference>
<proteinExistence type="inferred from homology"/>
<dbReference type="SUPFAM" id="SSF53244">
    <property type="entry name" value="MurD-like peptide ligases, peptide-binding domain"/>
    <property type="match status" value="1"/>
</dbReference>
<dbReference type="Gene3D" id="3.90.190.20">
    <property type="entry name" value="Mur ligase, C-terminal domain"/>
    <property type="match status" value="1"/>
</dbReference>
<dbReference type="Gene3D" id="3.40.1390.10">
    <property type="entry name" value="MurE/MurF, N-terminal domain"/>
    <property type="match status" value="1"/>
</dbReference>
<evidence type="ECO:0000259" key="14">
    <source>
        <dbReference type="Pfam" id="PF08245"/>
    </source>
</evidence>
<comment type="similarity">
    <text evidence="10">Belongs to the MurCDEF family. MurF subfamily.</text>
</comment>
<gene>
    <name evidence="10" type="primary">murF</name>
    <name evidence="15" type="ORF">ENK01_04055</name>
</gene>
<dbReference type="EMBL" id="DROP01000272">
    <property type="protein sequence ID" value="HHI89107.1"/>
    <property type="molecule type" value="Genomic_DNA"/>
</dbReference>
<keyword evidence="7 10" id="KW-0573">Peptidoglycan synthesis</keyword>
<dbReference type="SUPFAM" id="SSF63418">
    <property type="entry name" value="MurE/MurF N-terminal domain"/>
    <property type="match status" value="1"/>
</dbReference>
<evidence type="ECO:0000256" key="1">
    <source>
        <dbReference type="ARBA" id="ARBA00022490"/>
    </source>
</evidence>
<dbReference type="AlphaFoldDB" id="A0A7V5NXN4"/>
<evidence type="ECO:0000259" key="12">
    <source>
        <dbReference type="Pfam" id="PF01225"/>
    </source>
</evidence>
<keyword evidence="1 10" id="KW-0963">Cytoplasm</keyword>
<dbReference type="Pfam" id="PF08245">
    <property type="entry name" value="Mur_ligase_M"/>
    <property type="match status" value="1"/>
</dbReference>
<dbReference type="GO" id="GO:0008360">
    <property type="term" value="P:regulation of cell shape"/>
    <property type="evidence" value="ECO:0007669"/>
    <property type="project" value="UniProtKB-KW"/>
</dbReference>
<dbReference type="Pfam" id="PF02875">
    <property type="entry name" value="Mur_ligase_C"/>
    <property type="match status" value="1"/>
</dbReference>
<dbReference type="Proteomes" id="UP000885806">
    <property type="component" value="Unassembled WGS sequence"/>
</dbReference>
<organism evidence="15">
    <name type="scientific">Hellea balneolensis</name>
    <dbReference type="NCBI Taxonomy" id="287478"/>
    <lineage>
        <taxon>Bacteria</taxon>
        <taxon>Pseudomonadati</taxon>
        <taxon>Pseudomonadota</taxon>
        <taxon>Alphaproteobacteria</taxon>
        <taxon>Maricaulales</taxon>
        <taxon>Robiginitomaculaceae</taxon>
        <taxon>Hellea</taxon>
    </lineage>
</organism>
<evidence type="ECO:0000256" key="11">
    <source>
        <dbReference type="RuleBase" id="RU004136"/>
    </source>
</evidence>
<evidence type="ECO:0000256" key="5">
    <source>
        <dbReference type="ARBA" id="ARBA00022840"/>
    </source>
</evidence>
<dbReference type="InterPro" id="IPR051046">
    <property type="entry name" value="MurCDEF_CellWall_CoF430Synth"/>
</dbReference>
<evidence type="ECO:0000256" key="6">
    <source>
        <dbReference type="ARBA" id="ARBA00022960"/>
    </source>
</evidence>
<dbReference type="GO" id="GO:0009252">
    <property type="term" value="P:peptidoglycan biosynthetic process"/>
    <property type="evidence" value="ECO:0007669"/>
    <property type="project" value="UniProtKB-UniRule"/>
</dbReference>
<protein>
    <recommendedName>
        <fullName evidence="10 11">UDP-N-acetylmuramoyl-tripeptide--D-alanyl-D-alanine ligase</fullName>
        <ecNumber evidence="10 11">6.3.2.10</ecNumber>
    </recommendedName>
    <alternativeName>
        <fullName evidence="10">D-alanyl-D-alanine-adding enzyme</fullName>
    </alternativeName>
</protein>
<comment type="subcellular location">
    <subcellularLocation>
        <location evidence="10 11">Cytoplasm</location>
    </subcellularLocation>
</comment>
<comment type="catalytic activity">
    <reaction evidence="10 11">
        <text>D-alanyl-D-alanine + UDP-N-acetyl-alpha-D-muramoyl-L-alanyl-gamma-D-glutamyl-meso-2,6-diaminopimelate + ATP = UDP-N-acetyl-alpha-D-muramoyl-L-alanyl-gamma-D-glutamyl-meso-2,6-diaminopimeloyl-D-alanyl-D-alanine + ADP + phosphate + H(+)</text>
        <dbReference type="Rhea" id="RHEA:28374"/>
        <dbReference type="ChEBI" id="CHEBI:15378"/>
        <dbReference type="ChEBI" id="CHEBI:30616"/>
        <dbReference type="ChEBI" id="CHEBI:43474"/>
        <dbReference type="ChEBI" id="CHEBI:57822"/>
        <dbReference type="ChEBI" id="CHEBI:61386"/>
        <dbReference type="ChEBI" id="CHEBI:83905"/>
        <dbReference type="ChEBI" id="CHEBI:456216"/>
        <dbReference type="EC" id="6.3.2.10"/>
    </reaction>
</comment>
<evidence type="ECO:0000256" key="2">
    <source>
        <dbReference type="ARBA" id="ARBA00022598"/>
    </source>
</evidence>